<evidence type="ECO:0000256" key="2">
    <source>
        <dbReference type="ARBA" id="ARBA00023242"/>
    </source>
</evidence>
<dbReference type="InterPro" id="IPR000953">
    <property type="entry name" value="Chromo/chromo_shadow_dom"/>
</dbReference>
<evidence type="ECO:0000313" key="5">
    <source>
        <dbReference type="EMBL" id="VDD90062.1"/>
    </source>
</evidence>
<reference evidence="7" key="1">
    <citation type="submission" date="2017-02" db="UniProtKB">
        <authorList>
            <consortium name="WormBaseParasite"/>
        </authorList>
    </citation>
    <scope>IDENTIFICATION</scope>
</reference>
<accession>A0A0N4V4R3</accession>
<feature type="region of interest" description="Disordered" evidence="3">
    <location>
        <begin position="104"/>
        <end position="151"/>
    </location>
</feature>
<keyword evidence="2" id="KW-0539">Nucleus</keyword>
<dbReference type="InterPro" id="IPR016197">
    <property type="entry name" value="Chromo-like_dom_sf"/>
</dbReference>
<organism evidence="7">
    <name type="scientific">Enterobius vermicularis</name>
    <name type="common">Human pinworm</name>
    <dbReference type="NCBI Taxonomy" id="51028"/>
    <lineage>
        <taxon>Eukaryota</taxon>
        <taxon>Metazoa</taxon>
        <taxon>Ecdysozoa</taxon>
        <taxon>Nematoda</taxon>
        <taxon>Chromadorea</taxon>
        <taxon>Rhabditida</taxon>
        <taxon>Spirurina</taxon>
        <taxon>Oxyuridomorpha</taxon>
        <taxon>Oxyuroidea</taxon>
        <taxon>Oxyuridae</taxon>
        <taxon>Enterobius</taxon>
    </lineage>
</organism>
<gene>
    <name evidence="5" type="ORF">EVEC_LOCUS4813</name>
</gene>
<dbReference type="OrthoDB" id="433924at2759"/>
<dbReference type="Proteomes" id="UP000274131">
    <property type="component" value="Unassembled WGS sequence"/>
</dbReference>
<dbReference type="AlphaFoldDB" id="A0A0N4V4R3"/>
<dbReference type="EMBL" id="UXUI01007970">
    <property type="protein sequence ID" value="VDD90062.1"/>
    <property type="molecule type" value="Genomic_DNA"/>
</dbReference>
<comment type="subcellular location">
    <subcellularLocation>
        <location evidence="1">Nucleus</location>
    </subcellularLocation>
</comment>
<dbReference type="PANTHER" id="PTHR22812">
    <property type="entry name" value="CHROMOBOX PROTEIN"/>
    <property type="match status" value="1"/>
</dbReference>
<feature type="domain" description="Chromo" evidence="4">
    <location>
        <begin position="31"/>
        <end position="95"/>
    </location>
</feature>
<feature type="compositionally biased region" description="Acidic residues" evidence="3">
    <location>
        <begin position="1"/>
        <end position="13"/>
    </location>
</feature>
<dbReference type="GO" id="GO:0005634">
    <property type="term" value="C:nucleus"/>
    <property type="evidence" value="ECO:0007669"/>
    <property type="project" value="UniProtKB-SubCell"/>
</dbReference>
<dbReference type="Gene3D" id="2.40.50.40">
    <property type="match status" value="1"/>
</dbReference>
<evidence type="ECO:0000259" key="4">
    <source>
        <dbReference type="PROSITE" id="PS50013"/>
    </source>
</evidence>
<proteinExistence type="predicted"/>
<reference evidence="5 6" key="2">
    <citation type="submission" date="2018-10" db="EMBL/GenBank/DDBJ databases">
        <authorList>
            <consortium name="Pathogen Informatics"/>
        </authorList>
    </citation>
    <scope>NUCLEOTIDE SEQUENCE [LARGE SCALE GENOMIC DNA]</scope>
</reference>
<name>A0A0N4V4R3_ENTVE</name>
<dbReference type="WBParaSite" id="EVEC_0000516001-mRNA-1">
    <property type="protein sequence ID" value="EVEC_0000516001-mRNA-1"/>
    <property type="gene ID" value="EVEC_0000516001"/>
</dbReference>
<dbReference type="InterPro" id="IPR051219">
    <property type="entry name" value="Heterochromatin_chromo-domain"/>
</dbReference>
<feature type="region of interest" description="Disordered" evidence="3">
    <location>
        <begin position="1"/>
        <end position="25"/>
    </location>
</feature>
<keyword evidence="6" id="KW-1185">Reference proteome</keyword>
<evidence type="ECO:0000256" key="1">
    <source>
        <dbReference type="ARBA" id="ARBA00004123"/>
    </source>
</evidence>
<evidence type="ECO:0000313" key="6">
    <source>
        <dbReference type="Proteomes" id="UP000274131"/>
    </source>
</evidence>
<dbReference type="SMART" id="SM00298">
    <property type="entry name" value="CHROMO"/>
    <property type="match status" value="1"/>
</dbReference>
<dbReference type="PROSITE" id="PS50013">
    <property type="entry name" value="CHROMO_2"/>
    <property type="match status" value="1"/>
</dbReference>
<dbReference type="InterPro" id="IPR023780">
    <property type="entry name" value="Chromo_domain"/>
</dbReference>
<dbReference type="Pfam" id="PF00385">
    <property type="entry name" value="Chromo"/>
    <property type="match status" value="1"/>
</dbReference>
<dbReference type="CDD" id="cd00024">
    <property type="entry name" value="CD_CSD"/>
    <property type="match status" value="1"/>
</dbReference>
<evidence type="ECO:0000313" key="7">
    <source>
        <dbReference type="WBParaSite" id="EVEC_0000516001-mRNA-1"/>
    </source>
</evidence>
<dbReference type="SUPFAM" id="SSF54160">
    <property type="entry name" value="Chromo domain-like"/>
    <property type="match status" value="1"/>
</dbReference>
<evidence type="ECO:0000256" key="3">
    <source>
        <dbReference type="SAM" id="MobiDB-lite"/>
    </source>
</evidence>
<sequence>MSLDSSAEEDFDAEEGHCNATAESTGKEVEYEVDDILGHERYEILRRRGEVGKRNCNPDEIFYRVKWTGFELNQCTWEPLANVRHLQVLKEYRRKFILGGKRGRARSYSAGNSPSKDNRSKKKRCSGHVPRGSVPESGPSTGCREKSGTVAVEEKKDQPRVELLFPSCKFIPIADPDIVNLGMKKYSSAPCLHHEFAEGPSLGQDYHSFRDDLAIEWNKKTSFGYALTVYLQSAIGNAEAMWSNWKSIKGSLASFLWKMHHMWNPCEDSFSKAKDFLFKKEICELNGETGRSPLGVLLTSSACITHDKCSILKAILYYASPELRKKIHRQLEIFGQGNILQKIFSASHYEEVCVIETLINFGMNPNGGGVPLTFLAIRNERRDLLQRLVKCGCDTTYLSHCIDYVEFTGFVVILLHNEAASVEALKFLLCNGM</sequence>
<protein>
    <submittedName>
        <fullName evidence="7">Chromo domain-containing protein</fullName>
    </submittedName>
</protein>
<dbReference type="InterPro" id="IPR023779">
    <property type="entry name" value="Chromodomain_CS"/>
</dbReference>
<dbReference type="PROSITE" id="PS00598">
    <property type="entry name" value="CHROMO_1"/>
    <property type="match status" value="1"/>
</dbReference>